<feature type="domain" description="Cupin type-2" evidence="2">
    <location>
        <begin position="46"/>
        <end position="117"/>
    </location>
</feature>
<accession>A0A327LZ97</accession>
<dbReference type="CDD" id="cd02224">
    <property type="entry name" value="cupin_SPO2919-like"/>
    <property type="match status" value="1"/>
</dbReference>
<dbReference type="OrthoDB" id="5290459at2"/>
<dbReference type="AlphaFoldDB" id="A0A327LZ97"/>
<organism evidence="3 4">
    <name type="scientific">Roseicella frigidaeris</name>
    <dbReference type="NCBI Taxonomy" id="2230885"/>
    <lineage>
        <taxon>Bacteria</taxon>
        <taxon>Pseudomonadati</taxon>
        <taxon>Pseudomonadota</taxon>
        <taxon>Alphaproteobacteria</taxon>
        <taxon>Acetobacterales</taxon>
        <taxon>Roseomonadaceae</taxon>
        <taxon>Roseicella</taxon>
    </lineage>
</organism>
<name>A0A327LZ97_9PROT</name>
<protein>
    <submittedName>
        <fullName evidence="3">Transcriptional regulator</fullName>
    </submittedName>
</protein>
<dbReference type="InterPro" id="IPR013096">
    <property type="entry name" value="Cupin_2"/>
</dbReference>
<dbReference type="PANTHER" id="PTHR35848:SF9">
    <property type="entry name" value="SLL1358 PROTEIN"/>
    <property type="match status" value="1"/>
</dbReference>
<dbReference type="InterPro" id="IPR051610">
    <property type="entry name" value="GPI/OXD"/>
</dbReference>
<evidence type="ECO:0000256" key="1">
    <source>
        <dbReference type="ARBA" id="ARBA00022723"/>
    </source>
</evidence>
<keyword evidence="1" id="KW-0479">Metal-binding</keyword>
<evidence type="ECO:0000313" key="4">
    <source>
        <dbReference type="Proteomes" id="UP000249065"/>
    </source>
</evidence>
<dbReference type="InterPro" id="IPR014710">
    <property type="entry name" value="RmlC-like_jellyroll"/>
</dbReference>
<dbReference type="EMBL" id="QLIX01000031">
    <property type="protein sequence ID" value="RAI55383.1"/>
    <property type="molecule type" value="Genomic_DNA"/>
</dbReference>
<keyword evidence="4" id="KW-1185">Reference proteome</keyword>
<evidence type="ECO:0000313" key="3">
    <source>
        <dbReference type="EMBL" id="RAI55383.1"/>
    </source>
</evidence>
<reference evidence="4" key="1">
    <citation type="submission" date="2018-06" db="EMBL/GenBank/DDBJ databases">
        <authorList>
            <person name="Khan S.A."/>
        </authorList>
    </citation>
    <scope>NUCLEOTIDE SEQUENCE [LARGE SCALE GENOMIC DNA]</scope>
    <source>
        <strain evidence="4">DB-1506</strain>
    </source>
</reference>
<gene>
    <name evidence="3" type="ORF">DOO78_23765</name>
</gene>
<dbReference type="GO" id="GO:0046872">
    <property type="term" value="F:metal ion binding"/>
    <property type="evidence" value="ECO:0007669"/>
    <property type="project" value="UniProtKB-KW"/>
</dbReference>
<dbReference type="Gene3D" id="2.60.120.10">
    <property type="entry name" value="Jelly Rolls"/>
    <property type="match status" value="1"/>
</dbReference>
<evidence type="ECO:0000259" key="2">
    <source>
        <dbReference type="Pfam" id="PF07883"/>
    </source>
</evidence>
<dbReference type="SUPFAM" id="SSF51182">
    <property type="entry name" value="RmlC-like cupins"/>
    <property type="match status" value="1"/>
</dbReference>
<proteinExistence type="predicted"/>
<dbReference type="Pfam" id="PF07883">
    <property type="entry name" value="Cupin_2"/>
    <property type="match status" value="1"/>
</dbReference>
<comment type="caution">
    <text evidence="3">The sequence shown here is derived from an EMBL/GenBank/DDBJ whole genome shotgun (WGS) entry which is preliminary data.</text>
</comment>
<sequence>MPRIDRAAVPVLRGTGYPAEFDARSAGRLRQRLGEAGGLVDFGVNLMRLPPGQWSSQRHWHSHEDEFVYVLSGELVLVEEGGETPLRAGDCAAFPKASGNGHHLVNRSAAEAVYLEVGSRHPDDLTTCSDVDMQSANADGRFRHKDGRPYPGG</sequence>
<dbReference type="InterPro" id="IPR011051">
    <property type="entry name" value="RmlC_Cupin_sf"/>
</dbReference>
<dbReference type="Proteomes" id="UP000249065">
    <property type="component" value="Unassembled WGS sequence"/>
</dbReference>
<dbReference type="PANTHER" id="PTHR35848">
    <property type="entry name" value="OXALATE-BINDING PROTEIN"/>
    <property type="match status" value="1"/>
</dbReference>
<dbReference type="RefSeq" id="WP_111472381.1">
    <property type="nucleotide sequence ID" value="NZ_QLIX01000031.1"/>
</dbReference>